<evidence type="ECO:0000313" key="1">
    <source>
        <dbReference type="EMBL" id="HAB3566392.1"/>
    </source>
</evidence>
<accession>A0A5H5PR38</accession>
<evidence type="ECO:0000313" key="2">
    <source>
        <dbReference type="EMBL" id="HAE3895036.1"/>
    </source>
</evidence>
<dbReference type="RefSeq" id="WP_094790185.1">
    <property type="nucleotide sequence ID" value="NZ_JAGEOP010000003.1"/>
</dbReference>
<reference evidence="1" key="2">
    <citation type="submission" date="2019-06" db="EMBL/GenBank/DDBJ databases">
        <authorList>
            <consortium name="NCBI Pathogen Detection Project"/>
        </authorList>
    </citation>
    <scope>NUCLEOTIDE SEQUENCE</scope>
    <source>
        <strain evidence="1">Salmonella enterica</strain>
    </source>
</reference>
<organism evidence="1">
    <name type="scientific">Salmonella enterica subsp. enterica serovar Heidelberg</name>
    <dbReference type="NCBI Taxonomy" id="611"/>
    <lineage>
        <taxon>Bacteria</taxon>
        <taxon>Pseudomonadati</taxon>
        <taxon>Pseudomonadota</taxon>
        <taxon>Gammaproteobacteria</taxon>
        <taxon>Enterobacterales</taxon>
        <taxon>Enterobacteriaceae</taxon>
        <taxon>Salmonella</taxon>
    </lineage>
</organism>
<protein>
    <submittedName>
        <fullName evidence="1">Uncharacterized protein</fullName>
    </submittedName>
</protein>
<name>A0A5H5PR38_SALET</name>
<gene>
    <name evidence="2" type="ORF">G4B05_002967</name>
    <name evidence="1" type="ORF">GJE36_24660</name>
</gene>
<proteinExistence type="predicted"/>
<dbReference type="AlphaFoldDB" id="A0A5H5PR38"/>
<sequence length="64" mass="7063">MNEQQVNELTAALKALATSQLKQAEAINRLAQADETLISLIAKTLVDEIEDELPPQTYLDGKPR</sequence>
<dbReference type="EMBL" id="DAARTQ010000017">
    <property type="protein sequence ID" value="HAE3895036.1"/>
    <property type="molecule type" value="Genomic_DNA"/>
</dbReference>
<comment type="caution">
    <text evidence="1">The sequence shown here is derived from an EMBL/GenBank/DDBJ whole genome shotgun (WGS) entry which is preliminary data.</text>
</comment>
<reference evidence="1" key="1">
    <citation type="journal article" date="2018" name="Genome Biol.">
        <title>SKESA: strategic k-mer extension for scrupulous assemblies.</title>
        <authorList>
            <person name="Souvorov A."/>
            <person name="Agarwala R."/>
            <person name="Lipman D.J."/>
        </authorList>
    </citation>
    <scope>NUCLEOTIDE SEQUENCE</scope>
    <source>
        <strain evidence="1">Salmonella enterica</strain>
    </source>
</reference>
<dbReference type="EMBL" id="DAAGLP010000037">
    <property type="protein sequence ID" value="HAB3566392.1"/>
    <property type="molecule type" value="Genomic_DNA"/>
</dbReference>